<keyword evidence="1" id="KW-0812">Transmembrane</keyword>
<dbReference type="Proteomes" id="UP000182471">
    <property type="component" value="Unassembled WGS sequence"/>
</dbReference>
<keyword evidence="1" id="KW-0472">Membrane</keyword>
<name>A0A1H9UXX9_9FIRM</name>
<dbReference type="EMBL" id="FOGW01000045">
    <property type="protein sequence ID" value="SES14199.1"/>
    <property type="molecule type" value="Genomic_DNA"/>
</dbReference>
<evidence type="ECO:0000313" key="2">
    <source>
        <dbReference type="EMBL" id="SES14199.1"/>
    </source>
</evidence>
<dbReference type="RefSeq" id="WP_074731013.1">
    <property type="nucleotide sequence ID" value="NZ_FOGW01000045.1"/>
</dbReference>
<accession>A0A1H9UXX9</accession>
<proteinExistence type="predicted"/>
<reference evidence="3" key="1">
    <citation type="submission" date="2016-10" db="EMBL/GenBank/DDBJ databases">
        <authorList>
            <person name="Varghese N."/>
            <person name="Submissions S."/>
        </authorList>
    </citation>
    <scope>NUCLEOTIDE SEQUENCE [LARGE SCALE GENOMIC DNA]</scope>
    <source>
        <strain evidence="3">S1b</strain>
    </source>
</reference>
<evidence type="ECO:0000256" key="1">
    <source>
        <dbReference type="SAM" id="Phobius"/>
    </source>
</evidence>
<gene>
    <name evidence="2" type="ORF">SAMN02910429_02308</name>
</gene>
<protein>
    <submittedName>
        <fullName evidence="2">Uncharacterized protein</fullName>
    </submittedName>
</protein>
<dbReference type="AlphaFoldDB" id="A0A1H9UXX9"/>
<keyword evidence="1" id="KW-1133">Transmembrane helix</keyword>
<organism evidence="2 3">
    <name type="scientific">Lachnobacterium bovis</name>
    <dbReference type="NCBI Taxonomy" id="140626"/>
    <lineage>
        <taxon>Bacteria</taxon>
        <taxon>Bacillati</taxon>
        <taxon>Bacillota</taxon>
        <taxon>Clostridia</taxon>
        <taxon>Lachnospirales</taxon>
        <taxon>Lachnospiraceae</taxon>
        <taxon>Lachnobacterium</taxon>
    </lineage>
</organism>
<evidence type="ECO:0000313" key="3">
    <source>
        <dbReference type="Proteomes" id="UP000182471"/>
    </source>
</evidence>
<feature type="transmembrane region" description="Helical" evidence="1">
    <location>
        <begin position="21"/>
        <end position="40"/>
    </location>
</feature>
<sequence>MKKSDIKQDSKLKKKNKKRKWLIFIMCLVLLLPVAVVYFVPFDFKYVKVKTKFENMNFSAIELVERSTTPGDSVCLVFDKKKYKGSCYFQRISSNRFATFKAEYSQRKFDFFTTMKNHFYDAHNEYRYAWHFDRKYIIDEFLPKDYFMRMDSLKIQYYNVDKKKVEKEEELMPYLKKYDKNNALYGIKAKKTWFLKNNYIGMPVIFCNGKILQKNSEGYQVFYDEYSNDEKFKPYETESLKSEKTGYMNADTFKELMRTNKAKIDTYCFVSDPYCDLYISVDSSELPKKNAKLYKVYPKLKKYIGKQGKCINFYINGINNPDQLVEYFLPIGQKVSYGKKGLNLEKANPYDDYYKGKVCRNFQEYLDIQKQKETEK</sequence>
<keyword evidence="3" id="KW-1185">Reference proteome</keyword>